<dbReference type="Gene3D" id="3.50.50.60">
    <property type="entry name" value="FAD/NAD(P)-binding domain"/>
    <property type="match status" value="1"/>
</dbReference>
<name>A0A2A5JU15_PSEO7</name>
<accession>A0A2A5JU15</accession>
<keyword evidence="4" id="KW-1185">Reference proteome</keyword>
<proteinExistence type="predicted"/>
<dbReference type="RefSeq" id="WP_099640873.1">
    <property type="nucleotide sequence ID" value="NZ_NKHF01000022.1"/>
</dbReference>
<evidence type="ECO:0000313" key="3">
    <source>
        <dbReference type="EMBL" id="PCK32974.1"/>
    </source>
</evidence>
<evidence type="ECO:0000313" key="4">
    <source>
        <dbReference type="Proteomes" id="UP000228621"/>
    </source>
</evidence>
<dbReference type="Gene3D" id="3.30.9.10">
    <property type="entry name" value="D-Amino Acid Oxidase, subunit A, domain 2"/>
    <property type="match status" value="1"/>
</dbReference>
<feature type="domain" description="FAD dependent oxidoreductase" evidence="2">
    <location>
        <begin position="42"/>
        <end position="394"/>
    </location>
</feature>
<dbReference type="EMBL" id="NKHF01000022">
    <property type="protein sequence ID" value="PCK32974.1"/>
    <property type="molecule type" value="Genomic_DNA"/>
</dbReference>
<dbReference type="OrthoDB" id="311718at2"/>
<sequence>MSGFDPLTHSHCQGQAFANSYWAATCDIGTSLPALDKPLQVDVAVIGGGFTGLLTAYHLATTHQQSVALFEANQIGFGASARNAGFVLPSTGRLGYAQLAKKYGLEISKTIYREYNDAVSLVRSLIDEHNIDCNVQSAGYLKVAHNQHAFAQLKAQAEYLSETMESNHHQLLSRQQLAEQYMHNQQGFGALRFNNAFGVHPLKLLMGYKALAQQAGVQIYENSLVTHQQHQSDKHQLVVNGHSVSADKVVIAANAYSQRQFSPLTHGRYLPILSSIIVTNPLSDEVLEANGLFTEQVVMDTRRLKYYYRRLPDNRILFGGRGAVFGRDQDNLKYQHNLQAALKDCFTQLPFTVDYFWSGYIAAALDDIPHIYSENNTGYVLGYCGSGVAFSAQASIRLAEKLMGIKVPNIPIYTKPLPKFPLPQLRRLGQLAYYQYAQVMDKVS</sequence>
<dbReference type="PANTHER" id="PTHR13847:SF285">
    <property type="entry name" value="FAD DEPENDENT OXIDOREDUCTASE DOMAIN-CONTAINING PROTEIN"/>
    <property type="match status" value="1"/>
</dbReference>
<dbReference type="InterPro" id="IPR036188">
    <property type="entry name" value="FAD/NAD-bd_sf"/>
</dbReference>
<organism evidence="3 4">
    <name type="scientific">Pseudoalteromonas piscicida</name>
    <dbReference type="NCBI Taxonomy" id="43662"/>
    <lineage>
        <taxon>Bacteria</taxon>
        <taxon>Pseudomonadati</taxon>
        <taxon>Pseudomonadota</taxon>
        <taxon>Gammaproteobacteria</taxon>
        <taxon>Alteromonadales</taxon>
        <taxon>Pseudoalteromonadaceae</taxon>
        <taxon>Pseudoalteromonas</taxon>
    </lineage>
</organism>
<comment type="caution">
    <text evidence="3">The sequence shown here is derived from an EMBL/GenBank/DDBJ whole genome shotgun (WGS) entry which is preliminary data.</text>
</comment>
<keyword evidence="1" id="KW-0560">Oxidoreductase</keyword>
<protein>
    <submittedName>
        <fullName evidence="3">Oxidoreductase</fullName>
    </submittedName>
</protein>
<reference evidence="4" key="1">
    <citation type="journal article" date="2019" name="Genome Announc.">
        <title>Draft Genome Sequence of Pseudoalteromonas piscicida Strain 36Y ROTHPW, an Hypersaline Seawater Isolate from the South Coast of Sonora, Mexico.</title>
        <authorList>
            <person name="Sanchez-Diaz R."/>
            <person name="Molina-Garza Z.J."/>
            <person name="Cruz-Suarez L.E."/>
            <person name="Selvin J."/>
            <person name="Kiran G.S."/>
            <person name="Ibarra-Gamez J.C."/>
            <person name="Gomez-Gil B."/>
            <person name="Galaviz-Silva L."/>
        </authorList>
    </citation>
    <scope>NUCLEOTIDE SEQUENCE [LARGE SCALE GENOMIC DNA]</scope>
    <source>
        <strain evidence="4">36Y_RITHPW</strain>
    </source>
</reference>
<evidence type="ECO:0000259" key="2">
    <source>
        <dbReference type="Pfam" id="PF01266"/>
    </source>
</evidence>
<dbReference type="PANTHER" id="PTHR13847">
    <property type="entry name" value="SARCOSINE DEHYDROGENASE-RELATED"/>
    <property type="match status" value="1"/>
</dbReference>
<evidence type="ECO:0000256" key="1">
    <source>
        <dbReference type="ARBA" id="ARBA00023002"/>
    </source>
</evidence>
<dbReference type="SUPFAM" id="SSF51905">
    <property type="entry name" value="FAD/NAD(P)-binding domain"/>
    <property type="match status" value="1"/>
</dbReference>
<dbReference type="Proteomes" id="UP000228621">
    <property type="component" value="Unassembled WGS sequence"/>
</dbReference>
<dbReference type="GO" id="GO:0005737">
    <property type="term" value="C:cytoplasm"/>
    <property type="evidence" value="ECO:0007669"/>
    <property type="project" value="TreeGrafter"/>
</dbReference>
<dbReference type="Pfam" id="PF01266">
    <property type="entry name" value="DAO"/>
    <property type="match status" value="1"/>
</dbReference>
<dbReference type="InterPro" id="IPR006076">
    <property type="entry name" value="FAD-dep_OxRdtase"/>
</dbReference>
<gene>
    <name evidence="3" type="ORF">CEX98_04230</name>
</gene>
<dbReference type="GO" id="GO:0016491">
    <property type="term" value="F:oxidoreductase activity"/>
    <property type="evidence" value="ECO:0007669"/>
    <property type="project" value="UniProtKB-KW"/>
</dbReference>
<dbReference type="AlphaFoldDB" id="A0A2A5JU15"/>